<sequence length="453" mass="51892">MKIPVSPPAQERLLDIIKSGDVDKIAQLFNRSIGPCDFKGRYLHWDKLRHLTMPEGYDTELYWLVMRDSRSRISKELPFRDKRGNSFQFCIPDTVMRDILWISENATGAIQADSKISDPKTKQTYLINSLIEEAINSSQLEGASTTRRVAKEMLRTGRSPTDHSEKMIRNNYNAMNFIREYKDELLTKSMILELHSLVTEGTLAGEDSEKSGVFRGKNDDIGVYSHDDKLLHTPPSPDELDDRIQMICDFVNADCDKESQFIPPVIKAIVVHFMIGYDHPFVDGNGRTARALFYWIMAREGYWLMEYISISRVIKMAPAQYMYAYLHTETDGNDVTYFIIHQLEVIKKAIRDLHSYLANKTEEYRLAASLLEKSKLSGVLNHRQLGLLKNALDNPGQEYTIKSHQNSHGVAYQTARTDLLALSDDFKLLRKYKVAKTDVFVAPPNLIEIIKNG</sequence>
<feature type="active site" evidence="1">
    <location>
        <position position="279"/>
    </location>
</feature>
<evidence type="ECO:0000313" key="4">
    <source>
        <dbReference type="EMBL" id="KAA0875711.1"/>
    </source>
</evidence>
<evidence type="ECO:0000313" key="5">
    <source>
        <dbReference type="Proteomes" id="UP000325302"/>
    </source>
</evidence>
<dbReference type="AlphaFoldDB" id="A0A5A9W8A9"/>
<name>A0A5A9W8A9_9GAMM</name>
<dbReference type="PANTHER" id="PTHR13504">
    <property type="entry name" value="FIDO DOMAIN-CONTAINING PROTEIN DDB_G0283145"/>
    <property type="match status" value="1"/>
</dbReference>
<keyword evidence="2" id="KW-0067">ATP-binding</keyword>
<dbReference type="InterPro" id="IPR040198">
    <property type="entry name" value="Fido_containing"/>
</dbReference>
<evidence type="ECO:0000259" key="3">
    <source>
        <dbReference type="PROSITE" id="PS51459"/>
    </source>
</evidence>
<dbReference type="Proteomes" id="UP000325302">
    <property type="component" value="Unassembled WGS sequence"/>
</dbReference>
<gene>
    <name evidence="4" type="ORF">E1H14_03180</name>
</gene>
<dbReference type="RefSeq" id="WP_149390015.1">
    <property type="nucleotide sequence ID" value="NZ_SMRS01000002.1"/>
</dbReference>
<dbReference type="SUPFAM" id="SSF140931">
    <property type="entry name" value="Fic-like"/>
    <property type="match status" value="1"/>
</dbReference>
<protein>
    <submittedName>
        <fullName evidence="4">Fic family protein</fullName>
    </submittedName>
</protein>
<proteinExistence type="predicted"/>
<keyword evidence="5" id="KW-1185">Reference proteome</keyword>
<keyword evidence="2" id="KW-0547">Nucleotide-binding</keyword>
<reference evidence="4 5" key="1">
    <citation type="submission" date="2019-03" db="EMBL/GenBank/DDBJ databases">
        <title>Nitrincola sp. nov. isolated from an Indian soda lake.</title>
        <authorList>
            <person name="Joshi A."/>
            <person name="Thite S.V."/>
            <person name="Joseph N."/>
            <person name="Dhotre D."/>
            <person name="Moorthy M."/>
            <person name="Shouche Y.S."/>
        </authorList>
    </citation>
    <scope>NUCLEOTIDE SEQUENCE [LARGE SCALE GENOMIC DNA]</scope>
    <source>
        <strain evidence="4 5">MEB193</strain>
    </source>
</reference>
<dbReference type="Gene3D" id="1.10.3290.10">
    <property type="entry name" value="Fido-like domain"/>
    <property type="match status" value="1"/>
</dbReference>
<accession>A0A5A9W8A9</accession>
<feature type="binding site" evidence="2">
    <location>
        <begin position="283"/>
        <end position="290"/>
    </location>
    <ligand>
        <name>ATP</name>
        <dbReference type="ChEBI" id="CHEBI:30616"/>
    </ligand>
</feature>
<dbReference type="InterPro" id="IPR036597">
    <property type="entry name" value="Fido-like_dom_sf"/>
</dbReference>
<dbReference type="Pfam" id="PF02661">
    <property type="entry name" value="Fic"/>
    <property type="match status" value="1"/>
</dbReference>
<organism evidence="4 5">
    <name type="scientific">Nitrincola tapanii</name>
    <dbReference type="NCBI Taxonomy" id="1708751"/>
    <lineage>
        <taxon>Bacteria</taxon>
        <taxon>Pseudomonadati</taxon>
        <taxon>Pseudomonadota</taxon>
        <taxon>Gammaproteobacteria</taxon>
        <taxon>Oceanospirillales</taxon>
        <taxon>Oceanospirillaceae</taxon>
        <taxon>Nitrincola</taxon>
    </lineage>
</organism>
<dbReference type="OrthoDB" id="9807853at2"/>
<dbReference type="EMBL" id="SMRS01000002">
    <property type="protein sequence ID" value="KAA0875711.1"/>
    <property type="molecule type" value="Genomic_DNA"/>
</dbReference>
<comment type="caution">
    <text evidence="4">The sequence shown here is derived from an EMBL/GenBank/DDBJ whole genome shotgun (WGS) entry which is preliminary data.</text>
</comment>
<dbReference type="InterPro" id="IPR003812">
    <property type="entry name" value="Fido"/>
</dbReference>
<feature type="domain" description="Fido" evidence="3">
    <location>
        <begin position="186"/>
        <end position="341"/>
    </location>
</feature>
<dbReference type="PROSITE" id="PS51459">
    <property type="entry name" value="FIDO"/>
    <property type="match status" value="1"/>
</dbReference>
<dbReference type="GO" id="GO:0005524">
    <property type="term" value="F:ATP binding"/>
    <property type="evidence" value="ECO:0007669"/>
    <property type="project" value="UniProtKB-KW"/>
</dbReference>
<evidence type="ECO:0000256" key="2">
    <source>
        <dbReference type="PIRSR" id="PIRSR640198-2"/>
    </source>
</evidence>
<dbReference type="PANTHER" id="PTHR13504:SF38">
    <property type="entry name" value="FIDO DOMAIN-CONTAINING PROTEIN"/>
    <property type="match status" value="1"/>
</dbReference>
<evidence type="ECO:0000256" key="1">
    <source>
        <dbReference type="PIRSR" id="PIRSR640198-1"/>
    </source>
</evidence>